<feature type="compositionally biased region" description="Low complexity" evidence="1">
    <location>
        <begin position="27"/>
        <end position="49"/>
    </location>
</feature>
<reference evidence="2 3" key="1">
    <citation type="submission" date="2023-12" db="EMBL/GenBank/DDBJ databases">
        <title>Micromonospora sp. nov., isolated from Atacama Desert.</title>
        <authorList>
            <person name="Carro L."/>
            <person name="Golinska P."/>
            <person name="Klenk H.-P."/>
            <person name="Goodfellow M."/>
        </authorList>
    </citation>
    <scope>NUCLEOTIDE SEQUENCE [LARGE SCALE GENOMIC DNA]</scope>
    <source>
        <strain evidence="2 3">4G53</strain>
    </source>
</reference>
<feature type="compositionally biased region" description="Basic and acidic residues" evidence="1">
    <location>
        <begin position="73"/>
        <end position="89"/>
    </location>
</feature>
<protein>
    <submittedName>
        <fullName evidence="2">Uncharacterized protein</fullName>
    </submittedName>
</protein>
<gene>
    <name evidence="2" type="ORF">U2F25_25260</name>
</gene>
<evidence type="ECO:0000256" key="1">
    <source>
        <dbReference type="SAM" id="MobiDB-lite"/>
    </source>
</evidence>
<accession>A0ABU5JJD0</accession>
<dbReference type="Proteomes" id="UP001290101">
    <property type="component" value="Unassembled WGS sequence"/>
</dbReference>
<organism evidence="2 3">
    <name type="scientific">Micromonospora sicca</name>
    <dbReference type="NCBI Taxonomy" id="2202420"/>
    <lineage>
        <taxon>Bacteria</taxon>
        <taxon>Bacillati</taxon>
        <taxon>Actinomycetota</taxon>
        <taxon>Actinomycetes</taxon>
        <taxon>Micromonosporales</taxon>
        <taxon>Micromonosporaceae</taxon>
        <taxon>Micromonospora</taxon>
    </lineage>
</organism>
<evidence type="ECO:0000313" key="3">
    <source>
        <dbReference type="Proteomes" id="UP001290101"/>
    </source>
</evidence>
<comment type="caution">
    <text evidence="2">The sequence shown here is derived from an EMBL/GenBank/DDBJ whole genome shotgun (WGS) entry which is preliminary data.</text>
</comment>
<proteinExistence type="predicted"/>
<feature type="region of interest" description="Disordered" evidence="1">
    <location>
        <begin position="1"/>
        <end position="98"/>
    </location>
</feature>
<evidence type="ECO:0000313" key="2">
    <source>
        <dbReference type="EMBL" id="MDZ5492740.1"/>
    </source>
</evidence>
<name>A0ABU5JJD0_9ACTN</name>
<dbReference type="EMBL" id="JAXOTQ010000035">
    <property type="protein sequence ID" value="MDZ5492740.1"/>
    <property type="molecule type" value="Genomic_DNA"/>
</dbReference>
<sequence>MRSPSRSPGQPGGLSAGRASRVRTRQTALAARLGATPAASDVPAQAAAPGPKPSPAGRHVEHIPQPGAITRTRPVDDSVRPRGVPRGDLDATDDLWVA</sequence>
<dbReference type="RefSeq" id="WP_322442435.1">
    <property type="nucleotide sequence ID" value="NZ_JAXOTQ010000035.1"/>
</dbReference>
<keyword evidence="3" id="KW-1185">Reference proteome</keyword>